<dbReference type="EMBL" id="BMAC01000325">
    <property type="protein sequence ID" value="GFP93799.1"/>
    <property type="molecule type" value="Genomic_DNA"/>
</dbReference>
<dbReference type="PANTHER" id="PTHR24343">
    <property type="entry name" value="SERINE/THREONINE KINASE"/>
    <property type="match status" value="1"/>
</dbReference>
<keyword evidence="6" id="KW-0067">ATP-binding</keyword>
<dbReference type="GO" id="GO:0004674">
    <property type="term" value="F:protein serine/threonine kinase activity"/>
    <property type="evidence" value="ECO:0007669"/>
    <property type="project" value="UniProtKB-KW"/>
</dbReference>
<proteinExistence type="predicted"/>
<dbReference type="PANTHER" id="PTHR24343:SF558">
    <property type="entry name" value="PROTEIN KINASE DOMAIN-CONTAINING PROTEIN"/>
    <property type="match status" value="1"/>
</dbReference>
<organism evidence="10 11">
    <name type="scientific">Phtheirospermum japonicum</name>
    <dbReference type="NCBI Taxonomy" id="374723"/>
    <lineage>
        <taxon>Eukaryota</taxon>
        <taxon>Viridiplantae</taxon>
        <taxon>Streptophyta</taxon>
        <taxon>Embryophyta</taxon>
        <taxon>Tracheophyta</taxon>
        <taxon>Spermatophyta</taxon>
        <taxon>Magnoliopsida</taxon>
        <taxon>eudicotyledons</taxon>
        <taxon>Gunneridae</taxon>
        <taxon>Pentapetalae</taxon>
        <taxon>asterids</taxon>
        <taxon>lamiids</taxon>
        <taxon>Lamiales</taxon>
        <taxon>Orobanchaceae</taxon>
        <taxon>Orobanchaceae incertae sedis</taxon>
        <taxon>Phtheirospermum</taxon>
    </lineage>
</organism>
<accession>A0A830C417</accession>
<gene>
    <name evidence="10" type="ORF">PHJA_001524200</name>
</gene>
<dbReference type="EC" id="2.7.11.1" evidence="1"/>
<dbReference type="Pfam" id="PF00069">
    <property type="entry name" value="Pkinase"/>
    <property type="match status" value="1"/>
</dbReference>
<evidence type="ECO:0000256" key="5">
    <source>
        <dbReference type="ARBA" id="ARBA00022777"/>
    </source>
</evidence>
<dbReference type="InterPro" id="IPR011009">
    <property type="entry name" value="Kinase-like_dom_sf"/>
</dbReference>
<evidence type="ECO:0000256" key="7">
    <source>
        <dbReference type="ARBA" id="ARBA00047899"/>
    </source>
</evidence>
<keyword evidence="11" id="KW-1185">Reference proteome</keyword>
<dbReference type="PROSITE" id="PS50011">
    <property type="entry name" value="PROTEIN_KINASE_DOM"/>
    <property type="match status" value="1"/>
</dbReference>
<dbReference type="AlphaFoldDB" id="A0A830C417"/>
<evidence type="ECO:0000259" key="9">
    <source>
        <dbReference type="PROSITE" id="PS50011"/>
    </source>
</evidence>
<dbReference type="OrthoDB" id="193931at2759"/>
<name>A0A830C417_9LAMI</name>
<protein>
    <recommendedName>
        <fullName evidence="1">non-specific serine/threonine protein kinase</fullName>
        <ecNumber evidence="1">2.7.11.1</ecNumber>
    </recommendedName>
</protein>
<dbReference type="Proteomes" id="UP000653305">
    <property type="component" value="Unassembled WGS sequence"/>
</dbReference>
<keyword evidence="4" id="KW-0547">Nucleotide-binding</keyword>
<evidence type="ECO:0000256" key="8">
    <source>
        <dbReference type="ARBA" id="ARBA00048679"/>
    </source>
</evidence>
<keyword evidence="5 10" id="KW-0418">Kinase</keyword>
<dbReference type="GO" id="GO:0006970">
    <property type="term" value="P:response to osmotic stress"/>
    <property type="evidence" value="ECO:0007669"/>
    <property type="project" value="UniProtKB-ARBA"/>
</dbReference>
<reference evidence="10" key="1">
    <citation type="submission" date="2020-07" db="EMBL/GenBank/DDBJ databases">
        <title>Ethylene signaling mediates host invasion by parasitic plants.</title>
        <authorList>
            <person name="Yoshida S."/>
        </authorList>
    </citation>
    <scope>NUCLEOTIDE SEQUENCE</scope>
    <source>
        <strain evidence="10">Okayama</strain>
    </source>
</reference>
<dbReference type="InterPro" id="IPR000719">
    <property type="entry name" value="Prot_kinase_dom"/>
</dbReference>
<evidence type="ECO:0000256" key="4">
    <source>
        <dbReference type="ARBA" id="ARBA00022741"/>
    </source>
</evidence>
<evidence type="ECO:0000313" key="10">
    <source>
        <dbReference type="EMBL" id="GFP93799.1"/>
    </source>
</evidence>
<dbReference type="SUPFAM" id="SSF56112">
    <property type="entry name" value="Protein kinase-like (PK-like)"/>
    <property type="match status" value="1"/>
</dbReference>
<dbReference type="Gene3D" id="1.10.510.10">
    <property type="entry name" value="Transferase(Phosphotransferase) domain 1"/>
    <property type="match status" value="1"/>
</dbReference>
<keyword evidence="3" id="KW-0808">Transferase</keyword>
<comment type="catalytic activity">
    <reaction evidence="8">
        <text>L-seryl-[protein] + ATP = O-phospho-L-seryl-[protein] + ADP + H(+)</text>
        <dbReference type="Rhea" id="RHEA:17989"/>
        <dbReference type="Rhea" id="RHEA-COMP:9863"/>
        <dbReference type="Rhea" id="RHEA-COMP:11604"/>
        <dbReference type="ChEBI" id="CHEBI:15378"/>
        <dbReference type="ChEBI" id="CHEBI:29999"/>
        <dbReference type="ChEBI" id="CHEBI:30616"/>
        <dbReference type="ChEBI" id="CHEBI:83421"/>
        <dbReference type="ChEBI" id="CHEBI:456216"/>
        <dbReference type="EC" id="2.7.11.1"/>
    </reaction>
</comment>
<dbReference type="GO" id="GO:0005524">
    <property type="term" value="F:ATP binding"/>
    <property type="evidence" value="ECO:0007669"/>
    <property type="project" value="UniProtKB-KW"/>
</dbReference>
<evidence type="ECO:0000256" key="1">
    <source>
        <dbReference type="ARBA" id="ARBA00012513"/>
    </source>
</evidence>
<comment type="catalytic activity">
    <reaction evidence="7">
        <text>L-threonyl-[protein] + ATP = O-phospho-L-threonyl-[protein] + ADP + H(+)</text>
        <dbReference type="Rhea" id="RHEA:46608"/>
        <dbReference type="Rhea" id="RHEA-COMP:11060"/>
        <dbReference type="Rhea" id="RHEA-COMP:11605"/>
        <dbReference type="ChEBI" id="CHEBI:15378"/>
        <dbReference type="ChEBI" id="CHEBI:30013"/>
        <dbReference type="ChEBI" id="CHEBI:30616"/>
        <dbReference type="ChEBI" id="CHEBI:61977"/>
        <dbReference type="ChEBI" id="CHEBI:456216"/>
        <dbReference type="EC" id="2.7.11.1"/>
    </reaction>
</comment>
<evidence type="ECO:0000256" key="3">
    <source>
        <dbReference type="ARBA" id="ARBA00022679"/>
    </source>
</evidence>
<evidence type="ECO:0000313" key="11">
    <source>
        <dbReference type="Proteomes" id="UP000653305"/>
    </source>
</evidence>
<evidence type="ECO:0000256" key="6">
    <source>
        <dbReference type="ARBA" id="ARBA00022840"/>
    </source>
</evidence>
<comment type="caution">
    <text evidence="10">The sequence shown here is derived from an EMBL/GenBank/DDBJ whole genome shotgun (WGS) entry which is preliminary data.</text>
</comment>
<evidence type="ECO:0000256" key="2">
    <source>
        <dbReference type="ARBA" id="ARBA00022527"/>
    </source>
</evidence>
<sequence>MEYASGEELFERIYNAGCFYENEARFFFQHLISGFSMKEICHRYLKLENTLLDGSPAPQLKICDFGYSKVIFIS</sequence>
<feature type="domain" description="Protein kinase" evidence="9">
    <location>
        <begin position="1"/>
        <end position="74"/>
    </location>
</feature>
<keyword evidence="2" id="KW-0723">Serine/threonine-protein kinase</keyword>